<accession>A0A6J5KPH5</accession>
<evidence type="ECO:0000259" key="13">
    <source>
        <dbReference type="Pfam" id="PF01370"/>
    </source>
</evidence>
<name>A0A6J5KPH5_9CAUD</name>
<comment type="subcellular location">
    <subcellularLocation>
        <location evidence="2">Golgi apparatus membrane</location>
        <topology evidence="2">Single-pass type II membrane protein</topology>
    </subcellularLocation>
    <subcellularLocation>
        <location evidence="12">Golgi apparatus</location>
        <location evidence="12">Golgi stack membrane</location>
    </subcellularLocation>
</comment>
<protein>
    <submittedName>
        <fullName evidence="14">WcaG Nucleoside-diphosphate-sugar epimerases</fullName>
    </submittedName>
</protein>
<dbReference type="GO" id="GO:0042732">
    <property type="term" value="P:D-xylose metabolic process"/>
    <property type="evidence" value="ECO:0007669"/>
    <property type="project" value="InterPro"/>
</dbReference>
<keyword evidence="3" id="KW-0812">Transmembrane</keyword>
<evidence type="ECO:0000256" key="11">
    <source>
        <dbReference type="ARBA" id="ARBA00023239"/>
    </source>
</evidence>
<proteinExistence type="predicted"/>
<keyword evidence="6" id="KW-1133">Transmembrane helix</keyword>
<evidence type="ECO:0000256" key="4">
    <source>
        <dbReference type="ARBA" id="ARBA00022793"/>
    </source>
</evidence>
<feature type="domain" description="NAD-dependent epimerase/dehydratase" evidence="13">
    <location>
        <begin position="4"/>
        <end position="242"/>
    </location>
</feature>
<evidence type="ECO:0000256" key="8">
    <source>
        <dbReference type="ARBA" id="ARBA00023034"/>
    </source>
</evidence>
<dbReference type="PANTHER" id="PTHR43078:SF6">
    <property type="entry name" value="UDP-GLUCURONIC ACID DECARBOXYLASE 1"/>
    <property type="match status" value="1"/>
</dbReference>
<dbReference type="Gene3D" id="3.40.50.720">
    <property type="entry name" value="NAD(P)-binding Rossmann-like Domain"/>
    <property type="match status" value="1"/>
</dbReference>
<keyword evidence="5" id="KW-0735">Signal-anchor</keyword>
<sequence>MNYLIAGGAGFLGSHLTKRLLSEGHNVTIIDNLCTGQRSNLKEFIPNRNFNFIADDITRINAGNHFNDIRFAGIFNLACPASPIHYQNIPIETTLTCVVGTNNLLELAKKHECRILQASTSEVYGDPEVSPQPETYVGHVNSYGPRSCYDEGKRAAEALFYDYKRIHQVDTRIIRIFNTYGPNMCVDDGRVVSNFIVQALRGDNITIYGDGSQTRSFCFASDLIDGMLAVYNSNITTPVNVGNPGEFTILELAEKVLKITGSKSKLRFLPLPKDDPTQRCPDITLAKSLNWLPKILLDEGLPYTVEYFSGKLK</sequence>
<keyword evidence="10" id="KW-0325">Glycoprotein</keyword>
<dbReference type="Pfam" id="PF01370">
    <property type="entry name" value="Epimerase"/>
    <property type="match status" value="1"/>
</dbReference>
<comment type="cofactor">
    <cofactor evidence="1">
        <name>NAD(+)</name>
        <dbReference type="ChEBI" id="CHEBI:57540"/>
    </cofactor>
</comment>
<keyword evidence="7" id="KW-0520">NAD</keyword>
<evidence type="ECO:0000256" key="6">
    <source>
        <dbReference type="ARBA" id="ARBA00022989"/>
    </source>
</evidence>
<dbReference type="GO" id="GO:0070403">
    <property type="term" value="F:NAD+ binding"/>
    <property type="evidence" value="ECO:0007669"/>
    <property type="project" value="InterPro"/>
</dbReference>
<dbReference type="InterPro" id="IPR001509">
    <property type="entry name" value="Epimerase_deHydtase"/>
</dbReference>
<evidence type="ECO:0000256" key="2">
    <source>
        <dbReference type="ARBA" id="ARBA00004323"/>
    </source>
</evidence>
<dbReference type="InterPro" id="IPR044516">
    <property type="entry name" value="UXS-like"/>
</dbReference>
<evidence type="ECO:0000256" key="9">
    <source>
        <dbReference type="ARBA" id="ARBA00023136"/>
    </source>
</evidence>
<evidence type="ECO:0000256" key="12">
    <source>
        <dbReference type="ARBA" id="ARBA00037859"/>
    </source>
</evidence>
<dbReference type="UniPathway" id="UPA00796">
    <property type="reaction ID" value="UER00771"/>
</dbReference>
<dbReference type="FunFam" id="3.40.50.720:FF:000065">
    <property type="entry name" value="UDP-glucuronic acid decarboxylase 1"/>
    <property type="match status" value="1"/>
</dbReference>
<evidence type="ECO:0000256" key="3">
    <source>
        <dbReference type="ARBA" id="ARBA00022692"/>
    </source>
</evidence>
<dbReference type="PANTHER" id="PTHR43078">
    <property type="entry name" value="UDP-GLUCURONIC ACID DECARBOXYLASE-RELATED"/>
    <property type="match status" value="1"/>
</dbReference>
<dbReference type="GO" id="GO:0048040">
    <property type="term" value="F:UDP-glucuronate decarboxylase activity"/>
    <property type="evidence" value="ECO:0007669"/>
    <property type="project" value="TreeGrafter"/>
</dbReference>
<evidence type="ECO:0000256" key="10">
    <source>
        <dbReference type="ARBA" id="ARBA00023180"/>
    </source>
</evidence>
<dbReference type="EMBL" id="LR796178">
    <property type="protein sequence ID" value="CAB4124264.1"/>
    <property type="molecule type" value="Genomic_DNA"/>
</dbReference>
<dbReference type="SUPFAM" id="SSF51735">
    <property type="entry name" value="NAD(P)-binding Rossmann-fold domains"/>
    <property type="match status" value="1"/>
</dbReference>
<evidence type="ECO:0000256" key="7">
    <source>
        <dbReference type="ARBA" id="ARBA00023027"/>
    </source>
</evidence>
<keyword evidence="4" id="KW-0210">Decarboxylase</keyword>
<keyword evidence="11" id="KW-0456">Lyase</keyword>
<evidence type="ECO:0000313" key="14">
    <source>
        <dbReference type="EMBL" id="CAB4124264.1"/>
    </source>
</evidence>
<keyword evidence="8" id="KW-0333">Golgi apparatus</keyword>
<gene>
    <name evidence="14" type="ORF">UFOVP49_102</name>
</gene>
<keyword evidence="9" id="KW-0472">Membrane</keyword>
<reference evidence="14" key="1">
    <citation type="submission" date="2020-04" db="EMBL/GenBank/DDBJ databases">
        <authorList>
            <person name="Chiriac C."/>
            <person name="Salcher M."/>
            <person name="Ghai R."/>
            <person name="Kavagutti S V."/>
        </authorList>
    </citation>
    <scope>NUCLEOTIDE SEQUENCE</scope>
</reference>
<organism evidence="14">
    <name type="scientific">uncultured Caudovirales phage</name>
    <dbReference type="NCBI Taxonomy" id="2100421"/>
    <lineage>
        <taxon>Viruses</taxon>
        <taxon>Duplodnaviria</taxon>
        <taxon>Heunggongvirae</taxon>
        <taxon>Uroviricota</taxon>
        <taxon>Caudoviricetes</taxon>
        <taxon>Peduoviridae</taxon>
        <taxon>Maltschvirus</taxon>
        <taxon>Maltschvirus maltsch</taxon>
    </lineage>
</organism>
<dbReference type="InterPro" id="IPR036291">
    <property type="entry name" value="NAD(P)-bd_dom_sf"/>
</dbReference>
<evidence type="ECO:0000256" key="5">
    <source>
        <dbReference type="ARBA" id="ARBA00022968"/>
    </source>
</evidence>
<dbReference type="GO" id="GO:0033320">
    <property type="term" value="P:UDP-D-xylose biosynthetic process"/>
    <property type="evidence" value="ECO:0007669"/>
    <property type="project" value="UniProtKB-UniPathway"/>
</dbReference>
<dbReference type="CDD" id="cd05230">
    <property type="entry name" value="UGD_SDR_e"/>
    <property type="match status" value="1"/>
</dbReference>
<evidence type="ECO:0000256" key="1">
    <source>
        <dbReference type="ARBA" id="ARBA00001911"/>
    </source>
</evidence>